<evidence type="ECO:0000256" key="1">
    <source>
        <dbReference type="ARBA" id="ARBA00022448"/>
    </source>
</evidence>
<evidence type="ECO:0000256" key="2">
    <source>
        <dbReference type="ARBA" id="ARBA00022982"/>
    </source>
</evidence>
<dbReference type="InterPro" id="IPR003251">
    <property type="entry name" value="Rr_diiron-bd_dom"/>
</dbReference>
<dbReference type="InterPro" id="IPR048574">
    <property type="entry name" value="RUBY_RBDX"/>
</dbReference>
<dbReference type="GO" id="GO:0016491">
    <property type="term" value="F:oxidoreductase activity"/>
    <property type="evidence" value="ECO:0007669"/>
    <property type="project" value="InterPro"/>
</dbReference>
<dbReference type="AlphaFoldDB" id="A0A2Z2N9L7"/>
<evidence type="ECO:0000259" key="4">
    <source>
        <dbReference type="PROSITE" id="PS50905"/>
    </source>
</evidence>
<evidence type="ECO:0000259" key="3">
    <source>
        <dbReference type="PROSITE" id="PS50903"/>
    </source>
</evidence>
<feature type="domain" description="Rubredoxin-like" evidence="3">
    <location>
        <begin position="137"/>
        <end position="170"/>
    </location>
</feature>
<dbReference type="PROSITE" id="PS50903">
    <property type="entry name" value="RUBREDOXIN_LIKE"/>
    <property type="match status" value="1"/>
</dbReference>
<dbReference type="InterPro" id="IPR024934">
    <property type="entry name" value="Rubredoxin-like_dom"/>
</dbReference>
<dbReference type="PANTHER" id="PTHR33746">
    <property type="entry name" value="RUBRERYTHRIN"/>
    <property type="match status" value="1"/>
</dbReference>
<name>A0A2Z2N9L7_9EURY</name>
<dbReference type="Pfam" id="PF02915">
    <property type="entry name" value="Rubrerythrin"/>
    <property type="match status" value="1"/>
</dbReference>
<evidence type="ECO:0000313" key="6">
    <source>
        <dbReference type="Proteomes" id="UP000250189"/>
    </source>
</evidence>
<accession>A0A2Z2N9L7</accession>
<dbReference type="SUPFAM" id="SSF57802">
    <property type="entry name" value="Rubredoxin-like"/>
    <property type="match status" value="1"/>
</dbReference>
<dbReference type="RefSeq" id="WP_068577072.1">
    <property type="nucleotide sequence ID" value="NZ_CP015193.1"/>
</dbReference>
<keyword evidence="2" id="KW-0249">Electron transport</keyword>
<dbReference type="Gene3D" id="1.20.1260.10">
    <property type="match status" value="1"/>
</dbReference>
<dbReference type="GeneID" id="33322539"/>
<dbReference type="OrthoDB" id="45654at2157"/>
<dbReference type="PROSITE" id="PS50905">
    <property type="entry name" value="FERRITIN_LIKE"/>
    <property type="match status" value="1"/>
</dbReference>
<proteinExistence type="predicted"/>
<dbReference type="Proteomes" id="UP000250189">
    <property type="component" value="Chromosome"/>
</dbReference>
<dbReference type="InterPro" id="IPR012347">
    <property type="entry name" value="Ferritin-like"/>
</dbReference>
<dbReference type="GO" id="GO:0005506">
    <property type="term" value="F:iron ion binding"/>
    <property type="evidence" value="ECO:0007669"/>
    <property type="project" value="InterPro"/>
</dbReference>
<dbReference type="Pfam" id="PF21349">
    <property type="entry name" value="RUBY_RBDX"/>
    <property type="match status" value="1"/>
</dbReference>
<organism evidence="5 6">
    <name type="scientific">Thermococcus chitonophagus</name>
    <dbReference type="NCBI Taxonomy" id="54262"/>
    <lineage>
        <taxon>Archaea</taxon>
        <taxon>Methanobacteriati</taxon>
        <taxon>Methanobacteriota</taxon>
        <taxon>Thermococci</taxon>
        <taxon>Thermococcales</taxon>
        <taxon>Thermococcaceae</taxon>
        <taxon>Thermococcus</taxon>
    </lineage>
</organism>
<protein>
    <submittedName>
        <fullName evidence="5">Rubrerythrin</fullName>
    </submittedName>
</protein>
<keyword evidence="1" id="KW-0813">Transport</keyword>
<dbReference type="InterPro" id="IPR009040">
    <property type="entry name" value="Ferritin-like_diiron"/>
</dbReference>
<dbReference type="CDD" id="cd01041">
    <property type="entry name" value="Rubrerythrin"/>
    <property type="match status" value="1"/>
</dbReference>
<dbReference type="InterPro" id="IPR052753">
    <property type="entry name" value="Rbr2/Nigerythrin"/>
</dbReference>
<evidence type="ECO:0000313" key="5">
    <source>
        <dbReference type="EMBL" id="ASJ17040.1"/>
    </source>
</evidence>
<keyword evidence="6" id="KW-1185">Reference proteome</keyword>
<dbReference type="Gene3D" id="2.20.28.10">
    <property type="match status" value="1"/>
</dbReference>
<dbReference type="InterPro" id="IPR009078">
    <property type="entry name" value="Ferritin-like_SF"/>
</dbReference>
<sequence length="171" mass="19300">MVVQRKMTKKFLEDAFAGESMAHMKYLIFAEEAEKEGFKNIAKLFKAIAYAEFVHAKNHLKALGKVGKTEENLQAGIDGETYEVEEMYPVFKNAAEFQNEQEAVRSTNFALEAEKIHAELYKKAKEAVKDGKDIEIKKVYICPVCGYTAIDEAPDKCPICGAPKDMFVVFE</sequence>
<dbReference type="PANTHER" id="PTHR33746:SF4">
    <property type="entry name" value="RUBRERYTHRIN"/>
    <property type="match status" value="1"/>
</dbReference>
<gene>
    <name evidence="5" type="ORF">A3L04_08125</name>
</gene>
<dbReference type="SUPFAM" id="SSF47240">
    <property type="entry name" value="Ferritin-like"/>
    <property type="match status" value="1"/>
</dbReference>
<reference evidence="5 6" key="1">
    <citation type="submission" date="2016-04" db="EMBL/GenBank/DDBJ databases">
        <title>Complete genome sequence of Thermococcus chitonophagus type strain GC74.</title>
        <authorList>
            <person name="Oger P.M."/>
        </authorList>
    </citation>
    <scope>NUCLEOTIDE SEQUENCE [LARGE SCALE GENOMIC DNA]</scope>
    <source>
        <strain evidence="5 6">GC74</strain>
    </source>
</reference>
<feature type="domain" description="Ferritin-like diiron" evidence="4">
    <location>
        <begin position="2"/>
        <end position="132"/>
    </location>
</feature>
<dbReference type="EMBL" id="CP015193">
    <property type="protein sequence ID" value="ASJ17040.1"/>
    <property type="molecule type" value="Genomic_DNA"/>
</dbReference>
<dbReference type="CDD" id="cd00729">
    <property type="entry name" value="rubredoxin_SM"/>
    <property type="match status" value="1"/>
</dbReference>